<feature type="transmembrane region" description="Helical" evidence="7">
    <location>
        <begin position="190"/>
        <end position="208"/>
    </location>
</feature>
<keyword evidence="7" id="KW-0406">Ion transport</keyword>
<keyword evidence="7" id="KW-0813">Transport</keyword>
<evidence type="ECO:0000256" key="2">
    <source>
        <dbReference type="ARBA" id="ARBA00022475"/>
    </source>
</evidence>
<evidence type="ECO:0000256" key="7">
    <source>
        <dbReference type="HAMAP-Rule" id="MF_01844"/>
    </source>
</evidence>
<evidence type="ECO:0000256" key="3">
    <source>
        <dbReference type="ARBA" id="ARBA00022692"/>
    </source>
</evidence>
<evidence type="ECO:0000256" key="5">
    <source>
        <dbReference type="ARBA" id="ARBA00023136"/>
    </source>
</evidence>
<comment type="function">
    <text evidence="7">Na(+)/H(+) antiporter that extrudes sodium in exchange for external protons.</text>
</comment>
<feature type="transmembrane region" description="Helical" evidence="7">
    <location>
        <begin position="100"/>
        <end position="123"/>
    </location>
</feature>
<dbReference type="GO" id="GO:0005886">
    <property type="term" value="C:plasma membrane"/>
    <property type="evidence" value="ECO:0007669"/>
    <property type="project" value="UniProtKB-SubCell"/>
</dbReference>
<dbReference type="GO" id="GO:0006885">
    <property type="term" value="P:regulation of pH"/>
    <property type="evidence" value="ECO:0007669"/>
    <property type="project" value="UniProtKB-UniRule"/>
</dbReference>
<dbReference type="Pfam" id="PF06965">
    <property type="entry name" value="Na_H_antiport_1"/>
    <property type="match status" value="1"/>
</dbReference>
<keyword evidence="9" id="KW-1185">Reference proteome</keyword>
<name>A0A940WY15_9GAMM</name>
<keyword evidence="2 7" id="KW-1003">Cell membrane</keyword>
<dbReference type="EMBL" id="JAGKTC010000001">
    <property type="protein sequence ID" value="MBP3983184.1"/>
    <property type="molecule type" value="Genomic_DNA"/>
</dbReference>
<comment type="caution">
    <text evidence="8">The sequence shown here is derived from an EMBL/GenBank/DDBJ whole genome shotgun (WGS) entry which is preliminary data.</text>
</comment>
<dbReference type="NCBIfam" id="NF007112">
    <property type="entry name" value="PRK09561.1"/>
    <property type="match status" value="1"/>
</dbReference>
<keyword evidence="7" id="KW-0915">Sodium</keyword>
<keyword evidence="7" id="KW-0050">Antiport</keyword>
<feature type="transmembrane region" description="Helical" evidence="7">
    <location>
        <begin position="20"/>
        <end position="39"/>
    </location>
</feature>
<feature type="transmembrane region" description="Helical" evidence="7">
    <location>
        <begin position="215"/>
        <end position="248"/>
    </location>
</feature>
<keyword evidence="5 7" id="KW-0472">Membrane</keyword>
<evidence type="ECO:0000256" key="1">
    <source>
        <dbReference type="ARBA" id="ARBA00004429"/>
    </source>
</evidence>
<protein>
    <recommendedName>
        <fullName evidence="7">Na(+)/H(+) antiporter NhaA</fullName>
    </recommendedName>
    <alternativeName>
        <fullName evidence="7">Sodium/proton antiporter NhaA</fullName>
    </alternativeName>
</protein>
<evidence type="ECO:0000313" key="8">
    <source>
        <dbReference type="EMBL" id="MBP3983184.1"/>
    </source>
</evidence>
<dbReference type="NCBIfam" id="NF007111">
    <property type="entry name" value="PRK09560.1"/>
    <property type="match status" value="1"/>
</dbReference>
<feature type="transmembrane region" description="Helical" evidence="7">
    <location>
        <begin position="268"/>
        <end position="286"/>
    </location>
</feature>
<evidence type="ECO:0000313" key="9">
    <source>
        <dbReference type="Proteomes" id="UP000673447"/>
    </source>
</evidence>
<comment type="subcellular location">
    <subcellularLocation>
        <location evidence="1">Cell inner membrane</location>
        <topology evidence="1">Multi-pass membrane protein</topology>
    </subcellularLocation>
    <subcellularLocation>
        <location evidence="7">Cell membrane</location>
        <topology evidence="7">Multi-pass membrane protein</topology>
    </subcellularLocation>
</comment>
<proteinExistence type="inferred from homology"/>
<dbReference type="Gene3D" id="1.20.1530.10">
    <property type="entry name" value="Na+/H+ antiporter like domain"/>
    <property type="match status" value="1"/>
</dbReference>
<feature type="transmembrane region" description="Helical" evidence="7">
    <location>
        <begin position="163"/>
        <end position="184"/>
    </location>
</feature>
<feature type="transmembrane region" description="Helical" evidence="7">
    <location>
        <begin position="333"/>
        <end position="355"/>
    </location>
</feature>
<accession>A0A940WY15</accession>
<reference evidence="8" key="2">
    <citation type="submission" date="2021-03" db="EMBL/GenBank/DDBJ databases">
        <authorList>
            <person name="Cao W."/>
        </authorList>
    </citation>
    <scope>NUCLEOTIDE SEQUENCE</scope>
    <source>
        <strain evidence="8">110414</strain>
    </source>
</reference>
<keyword evidence="3 7" id="KW-0812">Transmembrane</keyword>
<gene>
    <name evidence="7 8" type="primary">nhaA</name>
    <name evidence="8" type="ORF">J5837_02005</name>
</gene>
<feature type="transmembrane region" description="Helical" evidence="7">
    <location>
        <begin position="367"/>
        <end position="390"/>
    </location>
</feature>
<dbReference type="HAMAP" id="MF_01844">
    <property type="entry name" value="NhaA"/>
    <property type="match status" value="1"/>
</dbReference>
<feature type="transmembrane region" description="Helical" evidence="7">
    <location>
        <begin position="135"/>
        <end position="154"/>
    </location>
</feature>
<comment type="catalytic activity">
    <reaction evidence="7">
        <text>Na(+)(in) + 2 H(+)(out) = Na(+)(out) + 2 H(+)(in)</text>
        <dbReference type="Rhea" id="RHEA:29251"/>
        <dbReference type="ChEBI" id="CHEBI:15378"/>
        <dbReference type="ChEBI" id="CHEBI:29101"/>
    </reaction>
</comment>
<feature type="transmembrane region" description="Helical" evidence="7">
    <location>
        <begin position="298"/>
        <end position="321"/>
    </location>
</feature>
<dbReference type="PANTHER" id="PTHR30341:SF0">
    <property type="entry name" value="NA(+)_H(+) ANTIPORTER NHAA"/>
    <property type="match status" value="1"/>
</dbReference>
<evidence type="ECO:0000256" key="6">
    <source>
        <dbReference type="ARBA" id="ARBA00023201"/>
    </source>
</evidence>
<evidence type="ECO:0000256" key="4">
    <source>
        <dbReference type="ARBA" id="ARBA00022989"/>
    </source>
</evidence>
<comment type="similarity">
    <text evidence="7">Belongs to the NhaA Na(+)/H(+) (TC 2.A.33) antiporter family.</text>
</comment>
<dbReference type="InterPro" id="IPR004670">
    <property type="entry name" value="NhaA"/>
</dbReference>
<dbReference type="PANTHER" id="PTHR30341">
    <property type="entry name" value="SODIUM ION/PROTON ANTIPORTER NHAA-RELATED"/>
    <property type="match status" value="1"/>
</dbReference>
<dbReference type="RefSeq" id="WP_210535045.1">
    <property type="nucleotide sequence ID" value="NZ_JAGKTC010000001.1"/>
</dbReference>
<dbReference type="AlphaFoldDB" id="A0A940WY15"/>
<keyword evidence="6 7" id="KW-0739">Sodium transport</keyword>
<dbReference type="Proteomes" id="UP000673447">
    <property type="component" value="Unassembled WGS sequence"/>
</dbReference>
<dbReference type="NCBIfam" id="TIGR00773">
    <property type="entry name" value="NhaA"/>
    <property type="match status" value="1"/>
</dbReference>
<keyword evidence="4 7" id="KW-1133">Transmembrane helix</keyword>
<dbReference type="GO" id="GO:0015385">
    <property type="term" value="F:sodium:proton antiporter activity"/>
    <property type="evidence" value="ECO:0007669"/>
    <property type="project" value="UniProtKB-UniRule"/>
</dbReference>
<sequence length="402" mass="42544">MSRPRPVARTLHLLREFFRLQAAGGIVLIVAATLAMLAANSPLHDAYEHFRHLPIGFAVGAFAMDHPLEWWVNDALMAAFFLLVALEIKRETLSGQLSSFDQMLLPVLCAVGGVAVPALIFWGVNHADPVAMRGWAIPTATDIAFALGILALLGPRVPLGMKLLLSTIAVVDDLVAILIIAIFYTEQLSIGHLAWAGAGIGLMLLLNWRGVTRLWPYLVLGAVVWYFVLQSGVHATLAGVVTGLLIPLRGPNEGHSPLEHLEHALHPWVAYLILPLFAFVNAGLALGGMQAGDAMAPVPLGIAVGLLLGKPVGIVATALMARMAGIARYPEGMGFPAMLGLGMLCGVGFTMSLFIAKLAYGNVGGHFGEAAVLGVLCGSLLSAVLGWSWLRMTLKPTTTANG</sequence>
<dbReference type="InterPro" id="IPR023171">
    <property type="entry name" value="Na/H_antiporter_dom_sf"/>
</dbReference>
<reference evidence="8" key="1">
    <citation type="journal article" date="2016" name="Int. J. Syst. Evol. Microbiol.">
        <title>Pseudoxanthomonas helianthi sp. nov., isolated from roots of Jerusalem artichoke (Helianthus tuberosus).</title>
        <authorList>
            <person name="Kittiwongwattana C."/>
            <person name="Thawai C."/>
        </authorList>
    </citation>
    <scope>NUCLEOTIDE SEQUENCE</scope>
    <source>
        <strain evidence="8">110414</strain>
    </source>
</reference>
<organism evidence="8 9">
    <name type="scientific">Pseudoxanthomonas helianthi</name>
    <dbReference type="NCBI Taxonomy" id="1453541"/>
    <lineage>
        <taxon>Bacteria</taxon>
        <taxon>Pseudomonadati</taxon>
        <taxon>Pseudomonadota</taxon>
        <taxon>Gammaproteobacteria</taxon>
        <taxon>Lysobacterales</taxon>
        <taxon>Lysobacteraceae</taxon>
        <taxon>Pseudoxanthomonas</taxon>
    </lineage>
</organism>